<gene>
    <name evidence="1" type="ORF">NCTC1934_04922</name>
</gene>
<dbReference type="GO" id="GO:0016787">
    <property type="term" value="F:hydrolase activity"/>
    <property type="evidence" value="ECO:0007669"/>
    <property type="project" value="UniProtKB-KW"/>
</dbReference>
<keyword evidence="2" id="KW-1185">Reference proteome</keyword>
<dbReference type="SUPFAM" id="SSF48613">
    <property type="entry name" value="Heme oxygenase-like"/>
    <property type="match status" value="1"/>
</dbReference>
<dbReference type="Proteomes" id="UP000255467">
    <property type="component" value="Unassembled WGS sequence"/>
</dbReference>
<dbReference type="PANTHER" id="PTHR39456">
    <property type="entry name" value="METAL-DEPENDENT HYDROLASE"/>
    <property type="match status" value="1"/>
</dbReference>
<dbReference type="EMBL" id="UGRY01000003">
    <property type="protein sequence ID" value="SUD47603.1"/>
    <property type="molecule type" value="Genomic_DNA"/>
</dbReference>
<organism evidence="1 2">
    <name type="scientific">Nocardia otitidiscaviarum</name>
    <dbReference type="NCBI Taxonomy" id="1823"/>
    <lineage>
        <taxon>Bacteria</taxon>
        <taxon>Bacillati</taxon>
        <taxon>Actinomycetota</taxon>
        <taxon>Actinomycetes</taxon>
        <taxon>Mycobacteriales</taxon>
        <taxon>Nocardiaceae</taxon>
        <taxon>Nocardia</taxon>
    </lineage>
</organism>
<dbReference type="PANTHER" id="PTHR39456:SF1">
    <property type="entry name" value="METAL-DEPENDENT HYDROLASE"/>
    <property type="match status" value="1"/>
</dbReference>
<accession>A0A379JHW7</accession>
<proteinExistence type="predicted"/>
<keyword evidence="1" id="KW-0378">Hydrolase</keyword>
<name>A0A379JHW7_9NOCA</name>
<dbReference type="Pfam" id="PF10118">
    <property type="entry name" value="Metal_hydrol"/>
    <property type="match status" value="1"/>
</dbReference>
<protein>
    <submittedName>
        <fullName evidence="1">Predicted metal-dependent hydrolase</fullName>
    </submittedName>
</protein>
<dbReference type="AlphaFoldDB" id="A0A379JHW7"/>
<dbReference type="RefSeq" id="WP_039811601.1">
    <property type="nucleotide sequence ID" value="NZ_UGRY01000003.1"/>
</dbReference>
<dbReference type="PIRSF" id="PIRSF007580">
    <property type="entry name" value="UCP07580"/>
    <property type="match status" value="1"/>
</dbReference>
<evidence type="ECO:0000313" key="2">
    <source>
        <dbReference type="Proteomes" id="UP000255467"/>
    </source>
</evidence>
<sequence length="302" mass="33993">MKLLPNMGRRTATTDPGEVALNARNVQFDWAATEPVWMRREPVASHVLNALSMLLPEGERMFLVTFGEALPLVRDEKLREAMIGFIGQESMHAESHNGVLENVLKTHGIDVEPYVRQAEYLFRKTLGPREFDTEAAARQHLVERLGVIAALEHFFAFLGDWVINAELERFDADPQMLDLFRWHGAEEVEHRMVAHDVAEYFEVGYVRRGALMLMVFPIFIALLLRGTKYLVHQDESLPNHRYPRLVGRIFAAMWRGALPGVPSLLVSALSTFKPGYSPETVGSTAQAIAYLAQSPAARRAAS</sequence>
<dbReference type="STRING" id="1406858.GCA_000710895_00563"/>
<evidence type="ECO:0000313" key="1">
    <source>
        <dbReference type="EMBL" id="SUD47603.1"/>
    </source>
</evidence>
<reference evidence="1 2" key="1">
    <citation type="submission" date="2018-06" db="EMBL/GenBank/DDBJ databases">
        <authorList>
            <consortium name="Pathogen Informatics"/>
            <person name="Doyle S."/>
        </authorList>
    </citation>
    <scope>NUCLEOTIDE SEQUENCE [LARGE SCALE GENOMIC DNA]</scope>
    <source>
        <strain evidence="1 2">NCTC1934</strain>
    </source>
</reference>
<dbReference type="OrthoDB" id="4760165at2"/>
<dbReference type="InterPro" id="IPR016516">
    <property type="entry name" value="UCP07580"/>
</dbReference>
<dbReference type="InterPro" id="IPR016084">
    <property type="entry name" value="Haem_Oase-like_multi-hlx"/>
</dbReference>